<evidence type="ECO:0000313" key="2">
    <source>
        <dbReference type="Proteomes" id="UP000220959"/>
    </source>
</evidence>
<dbReference type="EMBL" id="NMTR01000012">
    <property type="protein sequence ID" value="PDX61639.1"/>
    <property type="molecule type" value="Genomic_DNA"/>
</dbReference>
<dbReference type="Proteomes" id="UP000220959">
    <property type="component" value="Unassembled WGS sequence"/>
</dbReference>
<keyword evidence="1" id="KW-0808">Transferase</keyword>
<comment type="caution">
    <text evidence="1">The sequence shown here is derived from an EMBL/GenBank/DDBJ whole genome shotgun (WGS) entry which is preliminary data.</text>
</comment>
<protein>
    <submittedName>
        <fullName evidence="1">Glycosyl transferase family 2</fullName>
    </submittedName>
</protein>
<sequence>MEFPLVSILVPMYNAAGCITCCVESLCAQTYKSIEILLLNDGSTDDTAAVCARLAAQDHRIAVIDKPNTGAADTRNQGIRLAHGKYIQFVDCDDWLAPDFTEKLVTAAEQHQAELVVAPFWMVYPEHFVEHTRPWEKAVSVVLKRNPPRTRAYGFLPAGVYALPDYLRHLLQKPNTFFYGVLWNKLYRRDVLEAHGLRIPQVLFAEDQLFNLEYLHFVRTVVSIPDIGYHYLQNPQSVSHTRVSTADILAVRRRAMQLYRTLCAEAGLSAELRGAVLRSPFGENEFTLPPLDTPQAHFCKL</sequence>
<accession>A0ACC9D0P7</accession>
<organism evidence="1 2">
    <name type="scientific">Faecalibacterium langellae</name>
    <dbReference type="NCBI Taxonomy" id="3435293"/>
    <lineage>
        <taxon>Bacteria</taxon>
        <taxon>Bacillati</taxon>
        <taxon>Bacillota</taxon>
        <taxon>Clostridia</taxon>
        <taxon>Eubacteriales</taxon>
        <taxon>Oscillospiraceae</taxon>
        <taxon>Faecalibacterium</taxon>
    </lineage>
</organism>
<keyword evidence="2" id="KW-1185">Reference proteome</keyword>
<gene>
    <name evidence="1" type="ORF">CGS49_04365</name>
</gene>
<reference evidence="1 2" key="1">
    <citation type="journal article" date="2017" name="Front. Microbiol.">
        <title>New Insights into the Diversity of the Genus Faecalibacterium.</title>
        <authorList>
            <person name="Benevides L."/>
            <person name="Burman S."/>
            <person name="Martin R."/>
            <person name="Robert V."/>
            <person name="Thomas M."/>
            <person name="Miquel S."/>
            <person name="Chain F."/>
            <person name="Sokol H."/>
            <person name="Bermudez-Humaran L.G."/>
            <person name="Morrison M."/>
            <person name="Langella P."/>
            <person name="Azevedo V.A."/>
            <person name="Chatel J.M."/>
            <person name="Soares S."/>
        </authorList>
    </citation>
    <scope>NUCLEOTIDE SEQUENCE [LARGE SCALE GENOMIC DNA]</scope>
    <source>
        <strain evidence="2">CNCM I-4541</strain>
    </source>
</reference>
<evidence type="ECO:0000313" key="1">
    <source>
        <dbReference type="EMBL" id="PDX61639.1"/>
    </source>
</evidence>
<name>A0ACC9D0P7_9FIRM</name>
<proteinExistence type="predicted"/>